<evidence type="ECO:0000313" key="2">
    <source>
        <dbReference type="EMBL" id="OIQ70167.1"/>
    </source>
</evidence>
<protein>
    <submittedName>
        <fullName evidence="2">Uncharacterized protein</fullName>
    </submittedName>
</protein>
<feature type="compositionally biased region" description="Basic and acidic residues" evidence="1">
    <location>
        <begin position="135"/>
        <end position="146"/>
    </location>
</feature>
<dbReference type="AlphaFoldDB" id="A0A1J5PR07"/>
<feature type="compositionally biased region" description="Basic and acidic residues" evidence="1">
    <location>
        <begin position="172"/>
        <end position="183"/>
    </location>
</feature>
<sequence length="240" mass="26091">MHDGQAIGIHRTLCLLGDEVIHHAQEGGGEKEAHGVVAVPPLDHRVLRAAIDRVALPRQQADGQLDVVDDVEQGDGDDVSAEEPVGDIDMRGLALEHRPEEHHGIGHPGDDDQQADRPLLFGIFLAAGDPQRVGEGAEHDHRRPAPEGELGQFGGEQRHLTGALHDVVRSGEQRGAAEAENHRVGMQRAQPPPTQPFHAEGHVRPHQLGGDEHPHQHADHCPDQGHDRELAHDRIVESLL</sequence>
<dbReference type="EMBL" id="MLJW01004333">
    <property type="protein sequence ID" value="OIQ70167.1"/>
    <property type="molecule type" value="Genomic_DNA"/>
</dbReference>
<feature type="region of interest" description="Disordered" evidence="1">
    <location>
        <begin position="172"/>
        <end position="232"/>
    </location>
</feature>
<proteinExistence type="predicted"/>
<comment type="caution">
    <text evidence="2">The sequence shown here is derived from an EMBL/GenBank/DDBJ whole genome shotgun (WGS) entry which is preliminary data.</text>
</comment>
<name>A0A1J5PR07_9ZZZZ</name>
<organism evidence="2">
    <name type="scientific">mine drainage metagenome</name>
    <dbReference type="NCBI Taxonomy" id="410659"/>
    <lineage>
        <taxon>unclassified sequences</taxon>
        <taxon>metagenomes</taxon>
        <taxon>ecological metagenomes</taxon>
    </lineage>
</organism>
<evidence type="ECO:0000256" key="1">
    <source>
        <dbReference type="SAM" id="MobiDB-lite"/>
    </source>
</evidence>
<feature type="compositionally biased region" description="Basic and acidic residues" evidence="1">
    <location>
        <begin position="199"/>
        <end position="232"/>
    </location>
</feature>
<reference evidence="2" key="1">
    <citation type="submission" date="2016-10" db="EMBL/GenBank/DDBJ databases">
        <title>Sequence of Gallionella enrichment culture.</title>
        <authorList>
            <person name="Poehlein A."/>
            <person name="Muehling M."/>
            <person name="Daniel R."/>
        </authorList>
    </citation>
    <scope>NUCLEOTIDE SEQUENCE</scope>
</reference>
<gene>
    <name evidence="2" type="ORF">GALL_482250</name>
</gene>
<feature type="region of interest" description="Disordered" evidence="1">
    <location>
        <begin position="133"/>
        <end position="154"/>
    </location>
</feature>
<accession>A0A1J5PR07</accession>